<dbReference type="InterPro" id="IPR001253">
    <property type="entry name" value="TIF_eIF-1A"/>
</dbReference>
<keyword evidence="2" id="KW-0648">Protein biosynthesis</keyword>
<dbReference type="PANTHER" id="PTHR21668">
    <property type="entry name" value="EIF-1A"/>
    <property type="match status" value="1"/>
</dbReference>
<accession>A0AAW2JN26</accession>
<feature type="compositionally biased region" description="Basic and acidic residues" evidence="1">
    <location>
        <begin position="206"/>
        <end position="224"/>
    </location>
</feature>
<organism evidence="2">
    <name type="scientific">Sesamum calycinum</name>
    <dbReference type="NCBI Taxonomy" id="2727403"/>
    <lineage>
        <taxon>Eukaryota</taxon>
        <taxon>Viridiplantae</taxon>
        <taxon>Streptophyta</taxon>
        <taxon>Embryophyta</taxon>
        <taxon>Tracheophyta</taxon>
        <taxon>Spermatophyta</taxon>
        <taxon>Magnoliopsida</taxon>
        <taxon>eudicotyledons</taxon>
        <taxon>Gunneridae</taxon>
        <taxon>Pentapetalae</taxon>
        <taxon>asterids</taxon>
        <taxon>lamiids</taxon>
        <taxon>Lamiales</taxon>
        <taxon>Pedaliaceae</taxon>
        <taxon>Sesamum</taxon>
    </lineage>
</organism>
<dbReference type="InterPro" id="IPR012340">
    <property type="entry name" value="NA-bd_OB-fold"/>
</dbReference>
<protein>
    <submittedName>
        <fullName evidence="2">Eukaryotic translation initiation factor 1A</fullName>
    </submittedName>
</protein>
<dbReference type="AlphaFoldDB" id="A0AAW2JN26"/>
<dbReference type="EMBL" id="JACGWM010000954">
    <property type="protein sequence ID" value="KAL0295749.1"/>
    <property type="molecule type" value="Genomic_DNA"/>
</dbReference>
<reference evidence="2" key="2">
    <citation type="journal article" date="2024" name="Plant">
        <title>Genomic evolution and insights into agronomic trait innovations of Sesamum species.</title>
        <authorList>
            <person name="Miao H."/>
            <person name="Wang L."/>
            <person name="Qu L."/>
            <person name="Liu H."/>
            <person name="Sun Y."/>
            <person name="Le M."/>
            <person name="Wang Q."/>
            <person name="Wei S."/>
            <person name="Zheng Y."/>
            <person name="Lin W."/>
            <person name="Duan Y."/>
            <person name="Cao H."/>
            <person name="Xiong S."/>
            <person name="Wang X."/>
            <person name="Wei L."/>
            <person name="Li C."/>
            <person name="Ma Q."/>
            <person name="Ju M."/>
            <person name="Zhao R."/>
            <person name="Li G."/>
            <person name="Mu C."/>
            <person name="Tian Q."/>
            <person name="Mei H."/>
            <person name="Zhang T."/>
            <person name="Gao T."/>
            <person name="Zhang H."/>
        </authorList>
    </citation>
    <scope>NUCLEOTIDE SEQUENCE</scope>
    <source>
        <strain evidence="2">KEN8</strain>
    </source>
</reference>
<keyword evidence="2" id="KW-0396">Initiation factor</keyword>
<evidence type="ECO:0000313" key="2">
    <source>
        <dbReference type="EMBL" id="KAL0295749.1"/>
    </source>
</evidence>
<gene>
    <name evidence="2" type="ORF">Scaly_3089800</name>
</gene>
<feature type="region of interest" description="Disordered" evidence="1">
    <location>
        <begin position="195"/>
        <end position="224"/>
    </location>
</feature>
<dbReference type="Gene3D" id="2.40.50.140">
    <property type="entry name" value="Nucleic acid-binding proteins"/>
    <property type="match status" value="1"/>
</dbReference>
<name>A0AAW2JN26_9LAMI</name>
<dbReference type="SUPFAM" id="SSF50249">
    <property type="entry name" value="Nucleic acid-binding proteins"/>
    <property type="match status" value="1"/>
</dbReference>
<comment type="caution">
    <text evidence="2">The sequence shown here is derived from an EMBL/GenBank/DDBJ whole genome shotgun (WGS) entry which is preliminary data.</text>
</comment>
<reference evidence="2" key="1">
    <citation type="submission" date="2020-06" db="EMBL/GenBank/DDBJ databases">
        <authorList>
            <person name="Li T."/>
            <person name="Hu X."/>
            <person name="Zhang T."/>
            <person name="Song X."/>
            <person name="Zhang H."/>
            <person name="Dai N."/>
            <person name="Sheng W."/>
            <person name="Hou X."/>
            <person name="Wei L."/>
        </authorList>
    </citation>
    <scope>NUCLEOTIDE SEQUENCE</scope>
    <source>
        <strain evidence="2">KEN8</strain>
        <tissue evidence="2">Leaf</tissue>
    </source>
</reference>
<sequence>MIPSFVNYRLVQNAGEFVVSSQELITRGFYCGHAAVIATTEWLSVAKEAAIRNAAIRCPPMVSHFQLSYDLALSLCSRCKILKFVAKYAALCEDIQIVWLIPILRNVKGPRWCVLDVGTKKVHVEVRKWRCLRMLWTKGIEGMYCLNERKRILACSVRHWNWRKLMIELDEADCAVAVLESRTVKNEALPKNKKWHTGSEFISQPKNERKKTQEKQGEGQREKMASKYGFQKRHLLGPKPVIENQLHIGKLVKVKDISAKLKQASETLYELEKRKKVDVFKDVVEQSAQEPEGQERGFAKGQEDDKADVILKYVPDEARLLKAYGELPESTRRNEGIAGGLDEEDDGPGDDYIEFEDEDIDKL</sequence>
<proteinExistence type="predicted"/>
<evidence type="ECO:0000256" key="1">
    <source>
        <dbReference type="SAM" id="MobiDB-lite"/>
    </source>
</evidence>
<feature type="region of interest" description="Disordered" evidence="1">
    <location>
        <begin position="331"/>
        <end position="363"/>
    </location>
</feature>
<dbReference type="GO" id="GO:0003743">
    <property type="term" value="F:translation initiation factor activity"/>
    <property type="evidence" value="ECO:0007669"/>
    <property type="project" value="UniProtKB-KW"/>
</dbReference>
<feature type="compositionally biased region" description="Acidic residues" evidence="1">
    <location>
        <begin position="341"/>
        <end position="363"/>
    </location>
</feature>